<dbReference type="AlphaFoldDB" id="A0A3R9R8P8"/>
<keyword evidence="2" id="KW-1185">Reference proteome</keyword>
<name>A0A3R9R8P8_9CREN</name>
<organism evidence="1 2">
    <name type="scientific">Candidatus Methanodesulfokora washburnensis</name>
    <dbReference type="NCBI Taxonomy" id="2478471"/>
    <lineage>
        <taxon>Archaea</taxon>
        <taxon>Thermoproteota</taxon>
        <taxon>Candidatus Korarchaeia</taxon>
        <taxon>Candidatus Korarchaeia incertae sedis</taxon>
        <taxon>Candidatus Methanodesulfokora</taxon>
    </lineage>
</organism>
<proteinExistence type="predicted"/>
<protein>
    <submittedName>
        <fullName evidence="1">Uncharacterized protein</fullName>
    </submittedName>
</protein>
<comment type="caution">
    <text evidence="1">The sequence shown here is derived from an EMBL/GenBank/DDBJ whole genome shotgun (WGS) entry which is preliminary data.</text>
</comment>
<sequence length="130" mass="15255">MKKEDLRIIAMLVGDIFNKISLDRRALEMTTEFFIEEKKRAGLSPSDLYYIGMADTASWWWCGRQSILANKRMKFNFFLAHLSDRIEYSMILGYLPVESRPLEDIVPRLPELEWDRTCLEDKIRGSSEDA</sequence>
<evidence type="ECO:0000313" key="2">
    <source>
        <dbReference type="Proteomes" id="UP000277582"/>
    </source>
</evidence>
<dbReference type="Proteomes" id="UP000277582">
    <property type="component" value="Unassembled WGS sequence"/>
</dbReference>
<evidence type="ECO:0000313" key="1">
    <source>
        <dbReference type="EMBL" id="RSN77435.1"/>
    </source>
</evidence>
<dbReference type="RefSeq" id="WP_125670515.1">
    <property type="nucleotide sequence ID" value="NZ_RCOS01000035.1"/>
</dbReference>
<reference evidence="1 2" key="1">
    <citation type="submission" date="2018-10" db="EMBL/GenBank/DDBJ databases">
        <title>Co-occurring genomic capacity for anaerobic methane metabolism and dissimilatory sulfite reduction discovered in the Korarchaeota.</title>
        <authorList>
            <person name="Mckay L.J."/>
            <person name="Dlakic M."/>
            <person name="Fields M.W."/>
            <person name="Delmont T.O."/>
            <person name="Eren A.M."/>
            <person name="Jay Z.J."/>
            <person name="Klingelsmith K.B."/>
            <person name="Rusch D.B."/>
            <person name="Inskeep W.P."/>
        </authorList>
    </citation>
    <scope>NUCLEOTIDE SEQUENCE [LARGE SCALE GENOMIC DNA]</scope>
    <source>
        <strain evidence="1 2">MDKW</strain>
    </source>
</reference>
<accession>A0A3R9R8P8</accession>
<gene>
    <name evidence="1" type="ORF">D6D85_02655</name>
</gene>
<dbReference type="EMBL" id="RCOS01000035">
    <property type="protein sequence ID" value="RSN77435.1"/>
    <property type="molecule type" value="Genomic_DNA"/>
</dbReference>